<dbReference type="SUPFAM" id="SSF117074">
    <property type="entry name" value="Hypothetical protein PA1324"/>
    <property type="match status" value="1"/>
</dbReference>
<keyword evidence="1" id="KW-0732">Signal</keyword>
<dbReference type="AlphaFoldDB" id="A0A1L3J9D7"/>
<gene>
    <name evidence="2" type="ORF">LPB140_01345</name>
</gene>
<evidence type="ECO:0000313" key="3">
    <source>
        <dbReference type="Proteomes" id="UP000242561"/>
    </source>
</evidence>
<feature type="chain" id="PRO_5012340325" description="Carboxypeptidase regulatory-like domain-containing protein" evidence="1">
    <location>
        <begin position="25"/>
        <end position="243"/>
    </location>
</feature>
<dbReference type="RefSeq" id="WP_072558349.1">
    <property type="nucleotide sequence ID" value="NZ_CP018154.1"/>
</dbReference>
<reference evidence="2 3" key="1">
    <citation type="submission" date="2016-11" db="EMBL/GenBank/DDBJ databases">
        <title>Sphingorhabdus sp. LPB0140, isolated from marine environment.</title>
        <authorList>
            <person name="Kim E."/>
            <person name="Yi H."/>
        </authorList>
    </citation>
    <scope>NUCLEOTIDE SEQUENCE [LARGE SCALE GENOMIC DNA]</scope>
    <source>
        <strain evidence="2 3">LPB0140</strain>
    </source>
</reference>
<dbReference type="EMBL" id="CP018154">
    <property type="protein sequence ID" value="APG61703.1"/>
    <property type="molecule type" value="Genomic_DNA"/>
</dbReference>
<dbReference type="KEGG" id="sphl:LPB140_01345"/>
<keyword evidence="3" id="KW-1185">Reference proteome</keyword>
<dbReference type="Proteomes" id="UP000242561">
    <property type="component" value="Chromosome"/>
</dbReference>
<protein>
    <recommendedName>
        <fullName evidence="4">Carboxypeptidase regulatory-like domain-containing protein</fullName>
    </recommendedName>
</protein>
<evidence type="ECO:0000313" key="2">
    <source>
        <dbReference type="EMBL" id="APG61703.1"/>
    </source>
</evidence>
<evidence type="ECO:0008006" key="4">
    <source>
        <dbReference type="Google" id="ProtNLM"/>
    </source>
</evidence>
<feature type="signal peptide" evidence="1">
    <location>
        <begin position="1"/>
        <end position="24"/>
    </location>
</feature>
<organism evidence="2 3">
    <name type="scientific">Sphingorhabdus lutea</name>
    <dbReference type="NCBI Taxonomy" id="1913578"/>
    <lineage>
        <taxon>Bacteria</taxon>
        <taxon>Pseudomonadati</taxon>
        <taxon>Pseudomonadota</taxon>
        <taxon>Alphaproteobacteria</taxon>
        <taxon>Sphingomonadales</taxon>
        <taxon>Sphingomonadaceae</taxon>
        <taxon>Sphingorhabdus</taxon>
    </lineage>
</organism>
<accession>A0A1L3J9D7</accession>
<sequence length="243" mass="27569">MKKSFAIITAMTVFWAMAVQPSYAGSKLKNADAQAKNDEIRNTVIDVYPTIPFDEQDAKNKLAAGDVEIRGALYHRLSYNGTDKQGVLPSPEHPVTAVSNTNIVLYPLTKYLEQWYNLDQKFRKPGFMARFDRNKPRKHAAFDDAMMKYAISRKTDEYGRFSFESMLPGKYYLISSTQASGTYEVQVNAGNSTAVDGWGNVVAVSHTRPENRSFNHQIVYEKIIEVKDDKSVVEIDARMKINY</sequence>
<proteinExistence type="predicted"/>
<dbReference type="STRING" id="1913578.LPB140_01345"/>
<evidence type="ECO:0000256" key="1">
    <source>
        <dbReference type="SAM" id="SignalP"/>
    </source>
</evidence>
<name>A0A1L3J9D7_9SPHN</name>